<dbReference type="Gene3D" id="3.40.190.10">
    <property type="entry name" value="Periplasmic binding protein-like II"/>
    <property type="match status" value="2"/>
</dbReference>
<dbReference type="AlphaFoldDB" id="Q1N2C1"/>
<dbReference type="Pfam" id="PF13531">
    <property type="entry name" value="SBP_bac_11"/>
    <property type="match status" value="1"/>
</dbReference>
<dbReference type="PANTHER" id="PTHR30632:SF14">
    <property type="entry name" value="TUNGSTATE_MOLYBDATE_CHROMATE-BINDING PROTEIN MODA"/>
    <property type="match status" value="1"/>
</dbReference>
<comment type="caution">
    <text evidence="6">The sequence shown here is derived from an EMBL/GenBank/DDBJ whole genome shotgun (WGS) entry which is preliminary data.</text>
</comment>
<dbReference type="Proteomes" id="UP000004263">
    <property type="component" value="Unassembled WGS sequence"/>
</dbReference>
<reference evidence="6 7" key="1">
    <citation type="submission" date="2006-03" db="EMBL/GenBank/DDBJ databases">
        <authorList>
            <person name="Pinhassi J."/>
            <person name="Pedros-Alio C."/>
            <person name="Ferriera S."/>
            <person name="Johnson J."/>
            <person name="Kravitz S."/>
            <person name="Halpern A."/>
            <person name="Remington K."/>
            <person name="Beeson K."/>
            <person name="Tran B."/>
            <person name="Rogers Y.-H."/>
            <person name="Friedman R."/>
            <person name="Venter J.C."/>
        </authorList>
    </citation>
    <scope>NUCLEOTIDE SEQUENCE [LARGE SCALE GENOMIC DNA]</scope>
    <source>
        <strain evidence="6 7">RED65</strain>
    </source>
</reference>
<evidence type="ECO:0000256" key="3">
    <source>
        <dbReference type="ARBA" id="ARBA00022729"/>
    </source>
</evidence>
<protein>
    <submittedName>
        <fullName evidence="6">Molybdenum ABC transporter, substrate binding periplasmic protein (ModA)</fullName>
    </submittedName>
</protein>
<dbReference type="GO" id="GO:0030973">
    <property type="term" value="F:molybdate ion binding"/>
    <property type="evidence" value="ECO:0007669"/>
    <property type="project" value="TreeGrafter"/>
</dbReference>
<dbReference type="SUPFAM" id="SSF53850">
    <property type="entry name" value="Periplasmic binding protein-like II"/>
    <property type="match status" value="1"/>
</dbReference>
<evidence type="ECO:0000313" key="7">
    <source>
        <dbReference type="Proteomes" id="UP000004263"/>
    </source>
</evidence>
<feature type="signal peptide" evidence="5">
    <location>
        <begin position="1"/>
        <end position="28"/>
    </location>
</feature>
<dbReference type="NCBIfam" id="TIGR01256">
    <property type="entry name" value="modA"/>
    <property type="match status" value="1"/>
</dbReference>
<evidence type="ECO:0000256" key="5">
    <source>
        <dbReference type="SAM" id="SignalP"/>
    </source>
</evidence>
<feature type="chain" id="PRO_5004194781" evidence="5">
    <location>
        <begin position="29"/>
        <end position="252"/>
    </location>
</feature>
<keyword evidence="2 4" id="KW-0479">Metal-binding</keyword>
<evidence type="ECO:0000256" key="4">
    <source>
        <dbReference type="PIRSR" id="PIRSR004846-1"/>
    </source>
</evidence>
<dbReference type="GO" id="GO:0015689">
    <property type="term" value="P:molybdate ion transport"/>
    <property type="evidence" value="ECO:0007669"/>
    <property type="project" value="InterPro"/>
</dbReference>
<dbReference type="OrthoDB" id="9785015at2"/>
<feature type="binding site" evidence="4">
    <location>
        <position position="65"/>
    </location>
    <ligand>
        <name>molybdate</name>
        <dbReference type="ChEBI" id="CHEBI:36264"/>
    </ligand>
</feature>
<keyword evidence="4" id="KW-0500">Molybdenum</keyword>
<dbReference type="PANTHER" id="PTHR30632">
    <property type="entry name" value="MOLYBDATE-BINDING PERIPLASMIC PROTEIN"/>
    <property type="match status" value="1"/>
</dbReference>
<keyword evidence="7" id="KW-1185">Reference proteome</keyword>
<dbReference type="PIRSF" id="PIRSF004846">
    <property type="entry name" value="ModA"/>
    <property type="match status" value="1"/>
</dbReference>
<dbReference type="InterPro" id="IPR050682">
    <property type="entry name" value="ModA/WtpA"/>
</dbReference>
<name>Q1N2C1_9GAMM</name>
<keyword evidence="3 5" id="KW-0732">Signal</keyword>
<proteinExistence type="inferred from homology"/>
<dbReference type="HOGENOM" id="CLU_065520_1_0_6"/>
<evidence type="ECO:0000313" key="6">
    <source>
        <dbReference type="EMBL" id="EAT12486.1"/>
    </source>
</evidence>
<accession>Q1N2C1</accession>
<feature type="binding site" evidence="4">
    <location>
        <position position="170"/>
    </location>
    <ligand>
        <name>molybdate</name>
        <dbReference type="ChEBI" id="CHEBI:36264"/>
    </ligand>
</feature>
<organism evidence="6 7">
    <name type="scientific">Bermanella marisrubri</name>
    <dbReference type="NCBI Taxonomy" id="207949"/>
    <lineage>
        <taxon>Bacteria</taxon>
        <taxon>Pseudomonadati</taxon>
        <taxon>Pseudomonadota</taxon>
        <taxon>Gammaproteobacteria</taxon>
        <taxon>Oceanospirillales</taxon>
        <taxon>Oceanospirillaceae</taxon>
        <taxon>Bermanella</taxon>
    </lineage>
</organism>
<dbReference type="STRING" id="207949.RED65_16651"/>
<dbReference type="EMBL" id="AAQH01000007">
    <property type="protein sequence ID" value="EAT12486.1"/>
    <property type="molecule type" value="Genomic_DNA"/>
</dbReference>
<dbReference type="InterPro" id="IPR005950">
    <property type="entry name" value="ModA"/>
</dbReference>
<evidence type="ECO:0000256" key="1">
    <source>
        <dbReference type="ARBA" id="ARBA00009175"/>
    </source>
</evidence>
<gene>
    <name evidence="6" type="ORF">RED65_16651</name>
</gene>
<comment type="similarity">
    <text evidence="1">Belongs to the bacterial solute-binding protein ModA family.</text>
</comment>
<dbReference type="GO" id="GO:0046872">
    <property type="term" value="F:metal ion binding"/>
    <property type="evidence" value="ECO:0007669"/>
    <property type="project" value="UniProtKB-KW"/>
</dbReference>
<sequence>MKQHNHFKNASICIITLIFLSSAPLSIAQNLRIAVAANFHQTLLKLAHAFEAQHNIALSISSASSGKHYAQILHGAPFDVFLSADQDKIDRLISSDHVKEKDSFIYAQGQLALFSSNPKFWPMNLQSLKQENLRLAMANPKLAPYGMAAQSFLNHLGISKTTKMITGENIAQAFHFTNSGNADLGLVALSQLIKDQSKESYKVVPQTLYKPILQKGAVLHNSGYKEQGRIFLTFLQSKKAKAIMQRFGYQSP</sequence>
<evidence type="ECO:0000256" key="2">
    <source>
        <dbReference type="ARBA" id="ARBA00022723"/>
    </source>
</evidence>